<protein>
    <submittedName>
        <fullName evidence="2">Endonuclease/exonuclease/phosphatase family protein</fullName>
    </submittedName>
</protein>
<keyword evidence="2" id="KW-0255">Endonuclease</keyword>
<dbReference type="Pfam" id="PF03372">
    <property type="entry name" value="Exo_endo_phos"/>
    <property type="match status" value="1"/>
</dbReference>
<accession>A0A948RYQ6</accession>
<dbReference type="GO" id="GO:0004519">
    <property type="term" value="F:endonuclease activity"/>
    <property type="evidence" value="ECO:0007669"/>
    <property type="project" value="UniProtKB-KW"/>
</dbReference>
<proteinExistence type="predicted"/>
<dbReference type="Proteomes" id="UP000777784">
    <property type="component" value="Unassembled WGS sequence"/>
</dbReference>
<keyword evidence="2" id="KW-0378">Hydrolase</keyword>
<dbReference type="EMBL" id="JAHJDP010000084">
    <property type="protein sequence ID" value="MBU2692053.1"/>
    <property type="molecule type" value="Genomic_DNA"/>
</dbReference>
<evidence type="ECO:0000313" key="3">
    <source>
        <dbReference type="Proteomes" id="UP000777784"/>
    </source>
</evidence>
<dbReference type="SUPFAM" id="SSF56219">
    <property type="entry name" value="DNase I-like"/>
    <property type="match status" value="1"/>
</dbReference>
<dbReference type="AlphaFoldDB" id="A0A948RYQ6"/>
<keyword evidence="2" id="KW-0540">Nuclease</keyword>
<comment type="caution">
    <text evidence="2">The sequence shown here is derived from an EMBL/GenBank/DDBJ whole genome shotgun (WGS) entry which is preliminary data.</text>
</comment>
<reference evidence="2" key="1">
    <citation type="submission" date="2021-05" db="EMBL/GenBank/DDBJ databases">
        <title>Energy efficiency and biological interactions define the core microbiome of deep oligotrophic groundwater.</title>
        <authorList>
            <person name="Mehrshad M."/>
            <person name="Lopez-Fernandez M."/>
            <person name="Bell E."/>
            <person name="Bernier-Latmani R."/>
            <person name="Bertilsson S."/>
            <person name="Dopson M."/>
        </authorList>
    </citation>
    <scope>NUCLEOTIDE SEQUENCE</scope>
    <source>
        <strain evidence="2">Modern_marine.mb.64</strain>
    </source>
</reference>
<evidence type="ECO:0000313" key="2">
    <source>
        <dbReference type="EMBL" id="MBU2692053.1"/>
    </source>
</evidence>
<evidence type="ECO:0000259" key="1">
    <source>
        <dbReference type="Pfam" id="PF03372"/>
    </source>
</evidence>
<dbReference type="InterPro" id="IPR005135">
    <property type="entry name" value="Endo/exonuclease/phosphatase"/>
</dbReference>
<name>A0A948RYQ6_UNCEI</name>
<dbReference type="Gene3D" id="3.60.10.10">
    <property type="entry name" value="Endonuclease/exonuclease/phosphatase"/>
    <property type="match status" value="1"/>
</dbReference>
<sequence>MKRLQNRPLCQFGFLNVAFTIILLAAGGGRATPHPITIDGRFPDWDVVEIIYEDAAGDGAGIDFGKLLLADDSRFLYLKIDLGAVLNLQQNNNLILYLDTDADDQTGLNINGIGAELEWKFGELTGNFYTGGSPWNIDYSDIRFRCGPSVTSSVFEMAIGRGIRPDGSHYLFNGNDIRIFFRDASTGGDELPEAGETITYKLDNGTPPPDEIITMGRSDPNDMRISTYNVERDGPWSGGQASRFGRQLAAVAPDILSFQEIYEHTTAEVVDFVSDWISLEPGESWYAAGNNDCHTISRYPVLESWAIDGNLAVLLDATALRGTQILVINAHLPCCEEEANRQMEVDHILSFIREAKRVGGILTLQSDTPILIMGDMNFVGLNQQVQSLVTGDIINEGPFGEDFHPDWDWTPMTPVYWRQTERRMGYTWRNDGGLFWPGHLDYVIFTDSVLEMGNHFVIYTPAMAPGNLAAYGLQSGDSEAADHLLCCVDFHHPDSGSVVVPDPFLTGLDFQIRPNPSAGEAGLALHLPHAGSFVIDIFDITGRRVSRPFGPEWTIAPEGTSAFSWKPMSLDGDLLRPGTYFVRLRSRYAWGGGTTTFKWTHLRSSAPKQ</sequence>
<gene>
    <name evidence="2" type="ORF">KJ970_14125</name>
</gene>
<feature type="domain" description="Endonuclease/exonuclease/phosphatase" evidence="1">
    <location>
        <begin position="227"/>
        <end position="488"/>
    </location>
</feature>
<organism evidence="2 3">
    <name type="scientific">Eiseniibacteriota bacterium</name>
    <dbReference type="NCBI Taxonomy" id="2212470"/>
    <lineage>
        <taxon>Bacteria</taxon>
        <taxon>Candidatus Eiseniibacteriota</taxon>
    </lineage>
</organism>
<dbReference type="InterPro" id="IPR036691">
    <property type="entry name" value="Endo/exonu/phosph_ase_sf"/>
</dbReference>